<dbReference type="InterPro" id="IPR001789">
    <property type="entry name" value="Sig_transdc_resp-reg_receiver"/>
</dbReference>
<evidence type="ECO:0000256" key="3">
    <source>
        <dbReference type="ARBA" id="ARBA00012438"/>
    </source>
</evidence>
<dbReference type="EMBL" id="QRUK01000015">
    <property type="protein sequence ID" value="RGR58547.1"/>
    <property type="molecule type" value="Genomic_DNA"/>
</dbReference>
<organism evidence="19 20">
    <name type="scientific">Dorea formicigenerans</name>
    <dbReference type="NCBI Taxonomy" id="39486"/>
    <lineage>
        <taxon>Bacteria</taxon>
        <taxon>Bacillati</taxon>
        <taxon>Bacillota</taxon>
        <taxon>Clostridia</taxon>
        <taxon>Lachnospirales</taxon>
        <taxon>Lachnospiraceae</taxon>
        <taxon>Dorea</taxon>
    </lineage>
</organism>
<dbReference type="InterPro" id="IPR001610">
    <property type="entry name" value="PAC"/>
</dbReference>
<name>A0A412EZY5_9FIRM</name>
<evidence type="ECO:0000256" key="10">
    <source>
        <dbReference type="ARBA" id="ARBA00022840"/>
    </source>
</evidence>
<dbReference type="SUPFAM" id="SSF55785">
    <property type="entry name" value="PYP-like sensor domain (PAS domain)"/>
    <property type="match status" value="2"/>
</dbReference>
<dbReference type="Pfam" id="PF02518">
    <property type="entry name" value="HATPase_c"/>
    <property type="match status" value="1"/>
</dbReference>
<dbReference type="RefSeq" id="WP_118398592.1">
    <property type="nucleotide sequence ID" value="NZ_QRUK01000015.1"/>
</dbReference>
<dbReference type="GO" id="GO:0005524">
    <property type="term" value="F:ATP binding"/>
    <property type="evidence" value="ECO:0007669"/>
    <property type="project" value="UniProtKB-KW"/>
</dbReference>
<dbReference type="FunFam" id="3.30.565.10:FF:000023">
    <property type="entry name" value="PAS domain-containing sensor histidine kinase"/>
    <property type="match status" value="1"/>
</dbReference>
<comment type="caution">
    <text evidence="19">The sequence shown here is derived from an EMBL/GenBank/DDBJ whole genome shotgun (WGS) entry which is preliminary data.</text>
</comment>
<dbReference type="Pfam" id="PF00512">
    <property type="entry name" value="HisKA"/>
    <property type="match status" value="1"/>
</dbReference>
<evidence type="ECO:0000256" key="2">
    <source>
        <dbReference type="ARBA" id="ARBA00004236"/>
    </source>
</evidence>
<evidence type="ECO:0000256" key="6">
    <source>
        <dbReference type="ARBA" id="ARBA00022553"/>
    </source>
</evidence>
<keyword evidence="5" id="KW-1003">Cell membrane</keyword>
<evidence type="ECO:0000256" key="12">
    <source>
        <dbReference type="ARBA" id="ARBA00023136"/>
    </source>
</evidence>
<evidence type="ECO:0000256" key="9">
    <source>
        <dbReference type="ARBA" id="ARBA00022777"/>
    </source>
</evidence>
<comment type="catalytic activity">
    <reaction evidence="1">
        <text>ATP + protein L-histidine = ADP + protein N-phospho-L-histidine.</text>
        <dbReference type="EC" id="2.7.13.3"/>
    </reaction>
</comment>
<dbReference type="SMART" id="SM00387">
    <property type="entry name" value="HATPase_c"/>
    <property type="match status" value="1"/>
</dbReference>
<dbReference type="GO" id="GO:0005886">
    <property type="term" value="C:plasma membrane"/>
    <property type="evidence" value="ECO:0007669"/>
    <property type="project" value="UniProtKB-SubCell"/>
</dbReference>
<dbReference type="InterPro" id="IPR036097">
    <property type="entry name" value="HisK_dim/P_sf"/>
</dbReference>
<dbReference type="CDD" id="cd17546">
    <property type="entry name" value="REC_hyHK_CKI1_RcsC-like"/>
    <property type="match status" value="1"/>
</dbReference>
<sequence length="967" mass="110448">MKQLITPDKVQKELLTDFIIMGETRGLIGGYCENEFPVYYANEEMARMLGYDAVEEMVEAIDGKVINTIHPDDREQVIKDIGGEYYEGLTYETTYRMPRKDGSWFWTVDKGKVIRTEDGKLAIISACQDMTSFVERHKKLEEQNILSQATIDNIPGGYHRCSLEEGHPFLYISDRFLAILGWTREEIKTIFDNKFDNMLHPDDRNLSAKYTARILDTCGHGFTQDQIYWVLGKDGYHWVTDATTLVKSGNQTFFQGNITDITDFVKDKEKKEKELEDSNQILNERNRILSALSKDYTTILLCDLRQDTFEVVKGDTFTHNDPEEKQQLVLGSNCYSERVWYFFENVLIKESAPEYLERLLPEYLMNELQETDSIEIYYKTIPNGSGSRHFLVKAVRLSNEEDHFKIILGFRSVDEIMKKEQEIELQREIIEGLGKEYFSVLAVELDKDRVFYYRESDENGKIISDFCRKCDNRWSQIIPSYAETMVSNNTNGEFEKQLGLETLRSQEEDYSMTYEFKSGTEINYHQVRVAYAKKKDGARVAIVGTRNIDSLIKKERMQEEKLKKAYAAAENANKAKTEFLNNMSHDIRTPMNVILGYNQLMKSLLTEPKQLDYQKKMEQSGKLLLSIINNVLDMARIESGKVKVDENYERVGEVVDEIISTFSSEAEEKGIHLSGSMKVTHRNILCDGTKIREIYVNLVSNAMKYTPRGGNVTITVEELPCEKEGYMKIKSEIKDTGIGMSKEYLPTLFEPFSREQNTTTGRVGGTGLGMPIVKKMVDLMGGSIEVASEPGKGTVFTFTLMNKIADKKYYSHRIEKVKTSDMGESLRGKHVLLAEDNDLNAEIAVTVLEEAGIVIERVEDGIQCVNRVAQMSPGTYDLILMDIQMPNMDGYQAAQRIRHLNDKTRAEIPIIAMTANAFAEDRKRAFDAGMNGHIAKPIDIEKLGAVILSVLKKQESLQTGKNNSMSK</sequence>
<dbReference type="PROSITE" id="PS50113">
    <property type="entry name" value="PAC"/>
    <property type="match status" value="1"/>
</dbReference>
<evidence type="ECO:0000256" key="7">
    <source>
        <dbReference type="ARBA" id="ARBA00022679"/>
    </source>
</evidence>
<dbReference type="InterPro" id="IPR035965">
    <property type="entry name" value="PAS-like_dom_sf"/>
</dbReference>
<dbReference type="Pfam" id="PF00072">
    <property type="entry name" value="Response_reg"/>
    <property type="match status" value="1"/>
</dbReference>
<dbReference type="PRINTS" id="PR00344">
    <property type="entry name" value="BCTRLSENSOR"/>
</dbReference>
<dbReference type="NCBIfam" id="TIGR00229">
    <property type="entry name" value="sensory_box"/>
    <property type="match status" value="2"/>
</dbReference>
<evidence type="ECO:0000259" key="17">
    <source>
        <dbReference type="PROSITE" id="PS50112"/>
    </source>
</evidence>
<evidence type="ECO:0000256" key="11">
    <source>
        <dbReference type="ARBA" id="ARBA00023012"/>
    </source>
</evidence>
<comment type="subcellular location">
    <subcellularLocation>
        <location evidence="2">Cell membrane</location>
    </subcellularLocation>
</comment>
<dbReference type="InterPro" id="IPR003594">
    <property type="entry name" value="HATPase_dom"/>
</dbReference>
<dbReference type="InterPro" id="IPR004358">
    <property type="entry name" value="Sig_transdc_His_kin-like_C"/>
</dbReference>
<dbReference type="Pfam" id="PF08447">
    <property type="entry name" value="PAS_3"/>
    <property type="match status" value="2"/>
</dbReference>
<dbReference type="Gene3D" id="3.30.565.10">
    <property type="entry name" value="Histidine kinase-like ATPase, C-terminal domain"/>
    <property type="match status" value="1"/>
</dbReference>
<proteinExistence type="predicted"/>
<evidence type="ECO:0000313" key="20">
    <source>
        <dbReference type="Proteomes" id="UP000283652"/>
    </source>
</evidence>
<keyword evidence="6 14" id="KW-0597">Phosphoprotein</keyword>
<feature type="domain" description="PAC" evidence="18">
    <location>
        <begin position="91"/>
        <end position="142"/>
    </location>
</feature>
<evidence type="ECO:0000259" key="16">
    <source>
        <dbReference type="PROSITE" id="PS50110"/>
    </source>
</evidence>
<evidence type="ECO:0000256" key="13">
    <source>
        <dbReference type="ARBA" id="ARBA00024867"/>
    </source>
</evidence>
<dbReference type="Gene3D" id="3.40.50.2300">
    <property type="match status" value="1"/>
</dbReference>
<dbReference type="CDD" id="cd00130">
    <property type="entry name" value="PAS"/>
    <property type="match status" value="2"/>
</dbReference>
<keyword evidence="7" id="KW-0808">Transferase</keyword>
<dbReference type="PROSITE" id="PS50110">
    <property type="entry name" value="RESPONSE_REGULATORY"/>
    <property type="match status" value="1"/>
</dbReference>
<keyword evidence="11" id="KW-0902">Two-component regulatory system</keyword>
<keyword evidence="8" id="KW-0547">Nucleotide-binding</keyword>
<dbReference type="Gene3D" id="1.10.287.130">
    <property type="match status" value="1"/>
</dbReference>
<evidence type="ECO:0000256" key="4">
    <source>
        <dbReference type="ARBA" id="ARBA00018672"/>
    </source>
</evidence>
<gene>
    <name evidence="19" type="ORF">DWY33_09095</name>
</gene>
<dbReference type="SMART" id="SM00086">
    <property type="entry name" value="PAC"/>
    <property type="match status" value="2"/>
</dbReference>
<dbReference type="CDD" id="cd00082">
    <property type="entry name" value="HisKA"/>
    <property type="match status" value="1"/>
</dbReference>
<dbReference type="InterPro" id="IPR000014">
    <property type="entry name" value="PAS"/>
</dbReference>
<dbReference type="PANTHER" id="PTHR45339:SF3">
    <property type="entry name" value="HISTIDINE KINASE"/>
    <property type="match status" value="1"/>
</dbReference>
<dbReference type="Proteomes" id="UP000283652">
    <property type="component" value="Unassembled WGS sequence"/>
</dbReference>
<comment type="function">
    <text evidence="13">May play the central regulatory role in sporulation. It may be an element of the effector pathway responsible for the activation of sporulation genes in response to nutritional stress. Spo0A may act in concert with spo0H (a sigma factor) to control the expression of some genes that are critical to the sporulation process.</text>
</comment>
<feature type="modified residue" description="4-aspartylphosphate" evidence="14">
    <location>
        <position position="882"/>
    </location>
</feature>
<feature type="domain" description="PAS" evidence="17">
    <location>
        <begin position="164"/>
        <end position="218"/>
    </location>
</feature>
<keyword evidence="9" id="KW-0418">Kinase</keyword>
<feature type="domain" description="Response regulatory" evidence="16">
    <location>
        <begin position="830"/>
        <end position="951"/>
    </location>
</feature>
<dbReference type="InterPro" id="IPR005467">
    <property type="entry name" value="His_kinase_dom"/>
</dbReference>
<dbReference type="GO" id="GO:0000155">
    <property type="term" value="F:phosphorelay sensor kinase activity"/>
    <property type="evidence" value="ECO:0007669"/>
    <property type="project" value="InterPro"/>
</dbReference>
<dbReference type="PROSITE" id="PS50109">
    <property type="entry name" value="HIS_KIN"/>
    <property type="match status" value="1"/>
</dbReference>
<dbReference type="SUPFAM" id="SSF55874">
    <property type="entry name" value="ATPase domain of HSP90 chaperone/DNA topoisomerase II/histidine kinase"/>
    <property type="match status" value="1"/>
</dbReference>
<dbReference type="EC" id="2.7.13.3" evidence="3"/>
<feature type="domain" description="Histidine kinase" evidence="15">
    <location>
        <begin position="582"/>
        <end position="804"/>
    </location>
</feature>
<dbReference type="SUPFAM" id="SSF47384">
    <property type="entry name" value="Homodimeric domain of signal transducing histidine kinase"/>
    <property type="match status" value="1"/>
</dbReference>
<evidence type="ECO:0000313" key="19">
    <source>
        <dbReference type="EMBL" id="RGR58547.1"/>
    </source>
</evidence>
<evidence type="ECO:0000256" key="1">
    <source>
        <dbReference type="ARBA" id="ARBA00000085"/>
    </source>
</evidence>
<reference evidence="19 20" key="1">
    <citation type="submission" date="2018-08" db="EMBL/GenBank/DDBJ databases">
        <title>A genome reference for cultivated species of the human gut microbiota.</title>
        <authorList>
            <person name="Zou Y."/>
            <person name="Xue W."/>
            <person name="Luo G."/>
        </authorList>
    </citation>
    <scope>NUCLEOTIDE SEQUENCE [LARGE SCALE GENOMIC DNA]</scope>
    <source>
        <strain evidence="19 20">AF25-11</strain>
    </source>
</reference>
<keyword evidence="10" id="KW-0067">ATP-binding</keyword>
<evidence type="ECO:0000256" key="14">
    <source>
        <dbReference type="PROSITE-ProRule" id="PRU00169"/>
    </source>
</evidence>
<dbReference type="InterPro" id="IPR000700">
    <property type="entry name" value="PAS-assoc_C"/>
</dbReference>
<dbReference type="Gene3D" id="3.30.450.20">
    <property type="entry name" value="PAS domain"/>
    <property type="match status" value="2"/>
</dbReference>
<evidence type="ECO:0000259" key="18">
    <source>
        <dbReference type="PROSITE" id="PS50113"/>
    </source>
</evidence>
<evidence type="ECO:0000256" key="8">
    <source>
        <dbReference type="ARBA" id="ARBA00022741"/>
    </source>
</evidence>
<dbReference type="InterPro" id="IPR003661">
    <property type="entry name" value="HisK_dim/P_dom"/>
</dbReference>
<keyword evidence="12" id="KW-0472">Membrane</keyword>
<dbReference type="AlphaFoldDB" id="A0A412EZY5"/>
<protein>
    <recommendedName>
        <fullName evidence="4">Stage 0 sporulation protein A homolog</fullName>
        <ecNumber evidence="3">2.7.13.3</ecNumber>
    </recommendedName>
</protein>
<dbReference type="InterPro" id="IPR013655">
    <property type="entry name" value="PAS_fold_3"/>
</dbReference>
<dbReference type="InterPro" id="IPR036890">
    <property type="entry name" value="HATPase_C_sf"/>
</dbReference>
<evidence type="ECO:0000259" key="15">
    <source>
        <dbReference type="PROSITE" id="PS50109"/>
    </source>
</evidence>
<feature type="domain" description="PAS" evidence="17">
    <location>
        <begin position="38"/>
        <end position="77"/>
    </location>
</feature>
<evidence type="ECO:0000256" key="5">
    <source>
        <dbReference type="ARBA" id="ARBA00022475"/>
    </source>
</evidence>
<accession>A0A412EZY5</accession>
<dbReference type="PROSITE" id="PS50112">
    <property type="entry name" value="PAS"/>
    <property type="match status" value="2"/>
</dbReference>
<dbReference type="SUPFAM" id="SSF52172">
    <property type="entry name" value="CheY-like"/>
    <property type="match status" value="1"/>
</dbReference>
<dbReference type="InterPro" id="IPR011006">
    <property type="entry name" value="CheY-like_superfamily"/>
</dbReference>
<dbReference type="SMART" id="SM00448">
    <property type="entry name" value="REC"/>
    <property type="match status" value="1"/>
</dbReference>
<dbReference type="SMART" id="SM00388">
    <property type="entry name" value="HisKA"/>
    <property type="match status" value="1"/>
</dbReference>
<dbReference type="PANTHER" id="PTHR45339">
    <property type="entry name" value="HYBRID SIGNAL TRANSDUCTION HISTIDINE KINASE J"/>
    <property type="match status" value="1"/>
</dbReference>